<dbReference type="EMBL" id="BPRE01000015">
    <property type="protein sequence ID" value="GJE77498.1"/>
    <property type="molecule type" value="Genomic_DNA"/>
</dbReference>
<comment type="caution">
    <text evidence="1">The sequence shown here is derived from an EMBL/GenBank/DDBJ whole genome shotgun (WGS) entry which is preliminary data.</text>
</comment>
<gene>
    <name evidence="1" type="ORF">BGCPKDLD_4103</name>
</gene>
<protein>
    <submittedName>
        <fullName evidence="1">Uncharacterized protein</fullName>
    </submittedName>
</protein>
<evidence type="ECO:0000313" key="1">
    <source>
        <dbReference type="EMBL" id="GJE77498.1"/>
    </source>
</evidence>
<reference evidence="1" key="2">
    <citation type="submission" date="2021-08" db="EMBL/GenBank/DDBJ databases">
        <authorList>
            <person name="Tani A."/>
            <person name="Ola A."/>
            <person name="Ogura Y."/>
            <person name="Katsura K."/>
            <person name="Hayashi T."/>
        </authorList>
    </citation>
    <scope>NUCLEOTIDE SEQUENCE</scope>
    <source>
        <strain evidence="1">DSM 14458</strain>
    </source>
</reference>
<keyword evidence="2" id="KW-1185">Reference proteome</keyword>
<organism evidence="1 2">
    <name type="scientific">Methylorubrum suomiense</name>
    <dbReference type="NCBI Taxonomy" id="144191"/>
    <lineage>
        <taxon>Bacteria</taxon>
        <taxon>Pseudomonadati</taxon>
        <taxon>Pseudomonadota</taxon>
        <taxon>Alphaproteobacteria</taxon>
        <taxon>Hyphomicrobiales</taxon>
        <taxon>Methylobacteriaceae</taxon>
        <taxon>Methylorubrum</taxon>
    </lineage>
</organism>
<reference evidence="1" key="1">
    <citation type="journal article" date="2021" name="Front. Microbiol.">
        <title>Comprehensive Comparative Genomics and Phenotyping of Methylobacterium Species.</title>
        <authorList>
            <person name="Alessa O."/>
            <person name="Ogura Y."/>
            <person name="Fujitani Y."/>
            <person name="Takami H."/>
            <person name="Hayashi T."/>
            <person name="Sahin N."/>
            <person name="Tani A."/>
        </authorList>
    </citation>
    <scope>NUCLEOTIDE SEQUENCE</scope>
    <source>
        <strain evidence="1">DSM 14458</strain>
    </source>
</reference>
<evidence type="ECO:0000313" key="2">
    <source>
        <dbReference type="Proteomes" id="UP001055093"/>
    </source>
</evidence>
<proteinExistence type="predicted"/>
<sequence length="112" mass="12825">MSRTSLHPLGMIWYDEQDYLQLRGLMIDAETLPPTYEVWLRQALQAERAALGIGVPVVRATVRSANFLAWCSDHRARPDREGRSQFAFDYAHDLFTGRLREVAAVRITPEAH</sequence>
<accession>A0ABQ4V1A1</accession>
<name>A0ABQ4V1A1_9HYPH</name>
<dbReference type="RefSeq" id="WP_137828222.1">
    <property type="nucleotide sequence ID" value="NZ_BPRE01000015.1"/>
</dbReference>
<dbReference type="Proteomes" id="UP001055093">
    <property type="component" value="Unassembled WGS sequence"/>
</dbReference>